<evidence type="ECO:0000313" key="1">
    <source>
        <dbReference type="EMBL" id="MBO1627214.1"/>
    </source>
</evidence>
<comment type="caution">
    <text evidence="1">The sequence shown here is derived from an EMBL/GenBank/DDBJ whole genome shotgun (WGS) entry which is preliminary data.</text>
</comment>
<evidence type="ECO:0000313" key="2">
    <source>
        <dbReference type="Proteomes" id="UP000677611"/>
    </source>
</evidence>
<proteinExistence type="predicted"/>
<reference evidence="1 2" key="1">
    <citation type="submission" date="2021-03" db="EMBL/GenBank/DDBJ databases">
        <title>Identification of novel Bacillus strains.</title>
        <authorList>
            <person name="Xiao Z."/>
            <person name="Li Y."/>
            <person name="Shen J."/>
        </authorList>
    </citation>
    <scope>NUCLEOTIDE SEQUENCE [LARGE SCALE GENOMIC DNA]</scope>
    <source>
        <strain evidence="1 2">SY8</strain>
    </source>
</reference>
<dbReference type="EMBL" id="JAGDQJ010000021">
    <property type="protein sequence ID" value="MBO1627214.1"/>
    <property type="molecule type" value="Genomic_DNA"/>
</dbReference>
<dbReference type="Proteomes" id="UP000677611">
    <property type="component" value="Unassembled WGS sequence"/>
</dbReference>
<keyword evidence="2" id="KW-1185">Reference proteome</keyword>
<dbReference type="RefSeq" id="WP_208018634.1">
    <property type="nucleotide sequence ID" value="NZ_JAGDQJ010000021.1"/>
</dbReference>
<sequence length="253" mass="29199">MIKHDIIKIDDALKSNPDNIEEIVQQLFEGDSVENQSLRPEVVREVNYLYENVWMGLFWYLHRYTGEWIQAEPLVEELNEKVQEAESLEEAATNAIDILQSWGEQVVFDFMGTLCMLEADLVTRDGKMDELLHIIRTFEGSYSGYVREREKQLVMALNEDIQPGMGYYIAQPIIQEAPAFAVWVQAVLQVALDQRRGLIKDALSSISFKRGSYEEFILKISMAIQGVIEDTALLCGYIAVKVFQLQRYYTFHI</sequence>
<gene>
    <name evidence="1" type="ORF">J4P90_18640</name>
</gene>
<protein>
    <submittedName>
        <fullName evidence="1">Uncharacterized protein</fullName>
    </submittedName>
</protein>
<name>A0ABS3P1Z9_9BACI</name>
<organism evidence="1 2">
    <name type="scientific">Bacillus arachidis</name>
    <dbReference type="NCBI Taxonomy" id="2819290"/>
    <lineage>
        <taxon>Bacteria</taxon>
        <taxon>Bacillati</taxon>
        <taxon>Bacillota</taxon>
        <taxon>Bacilli</taxon>
        <taxon>Bacillales</taxon>
        <taxon>Bacillaceae</taxon>
        <taxon>Bacillus</taxon>
    </lineage>
</organism>
<accession>A0ABS3P1Z9</accession>